<reference evidence="1" key="1">
    <citation type="submission" date="2016-03" db="EMBL/GenBank/DDBJ databases">
        <title>Co-evolution between Pasteurellaceae and their hosts.</title>
        <authorList>
            <person name="Hansen M.J."/>
            <person name="Bojesen A.M."/>
            <person name="Planet P."/>
        </authorList>
    </citation>
    <scope>NUCLEOTIDE SEQUENCE</scope>
    <source>
        <strain evidence="1">146/S8/89</strain>
    </source>
</reference>
<keyword evidence="2" id="KW-1185">Reference proteome</keyword>
<dbReference type="EMBL" id="LWID01000001">
    <property type="protein sequence ID" value="MDG6896327.1"/>
    <property type="molecule type" value="Genomic_DNA"/>
</dbReference>
<accession>A0A9X4PDT1</accession>
<dbReference type="RefSeq" id="WP_279573670.1">
    <property type="nucleotide sequence ID" value="NZ_LWID01000001.1"/>
</dbReference>
<comment type="caution">
    <text evidence="1">The sequence shown here is derived from an EMBL/GenBank/DDBJ whole genome shotgun (WGS) entry which is preliminary data.</text>
</comment>
<sequence length="216" mass="23508">MKVGFVNQQNASYMTWKSEKIPSPYGDPEYDSSTSYIANLTPANSEILTQKGQATYKGHVIANSNRATSNFHLANLTLNADFSRMKISGVISNRNDELLSNMAKYSEGAMGKEYTLDPEAVDPGWVELITQEQMEQRINTYRTLPINLEESDITVHNNRISFSKPTDGLSFAAPDTGKTVTVGGYGGVFAGDKAQEVVGEINSGSNFASFGAVEAK</sequence>
<evidence type="ECO:0000313" key="1">
    <source>
        <dbReference type="EMBL" id="MDG6896327.1"/>
    </source>
</evidence>
<gene>
    <name evidence="1" type="ORF">A6A20_12040</name>
</gene>
<dbReference type="Gene3D" id="2.40.160.90">
    <property type="match status" value="1"/>
</dbReference>
<protein>
    <submittedName>
        <fullName evidence="1">Uncharacterized protein</fullName>
    </submittedName>
</protein>
<organism evidence="1 2">
    <name type="scientific">Volucribacter amazonae</name>
    <dbReference type="NCBI Taxonomy" id="256731"/>
    <lineage>
        <taxon>Bacteria</taxon>
        <taxon>Pseudomonadati</taxon>
        <taxon>Pseudomonadota</taxon>
        <taxon>Gammaproteobacteria</taxon>
        <taxon>Pasteurellales</taxon>
        <taxon>Pasteurellaceae</taxon>
        <taxon>Volucribacter</taxon>
    </lineage>
</organism>
<dbReference type="Proteomes" id="UP001155500">
    <property type="component" value="Unassembled WGS sequence"/>
</dbReference>
<name>A0A9X4PDT1_9PAST</name>
<proteinExistence type="predicted"/>
<evidence type="ECO:0000313" key="2">
    <source>
        <dbReference type="Proteomes" id="UP001155500"/>
    </source>
</evidence>
<dbReference type="AlphaFoldDB" id="A0A9X4PDT1"/>